<organism evidence="1 2">
    <name type="scientific">Jimgerdemannia flammicorona</name>
    <dbReference type="NCBI Taxonomy" id="994334"/>
    <lineage>
        <taxon>Eukaryota</taxon>
        <taxon>Fungi</taxon>
        <taxon>Fungi incertae sedis</taxon>
        <taxon>Mucoromycota</taxon>
        <taxon>Mucoromycotina</taxon>
        <taxon>Endogonomycetes</taxon>
        <taxon>Endogonales</taxon>
        <taxon>Endogonaceae</taxon>
        <taxon>Jimgerdemannia</taxon>
    </lineage>
</organism>
<keyword evidence="2" id="KW-1185">Reference proteome</keyword>
<proteinExistence type="predicted"/>
<dbReference type="EMBL" id="RBNI01017236">
    <property type="protein sequence ID" value="RUP04839.1"/>
    <property type="molecule type" value="Genomic_DNA"/>
</dbReference>
<protein>
    <submittedName>
        <fullName evidence="1">Uncharacterized protein</fullName>
    </submittedName>
</protein>
<dbReference type="AlphaFoldDB" id="A0A433AQI1"/>
<evidence type="ECO:0000313" key="1">
    <source>
        <dbReference type="EMBL" id="RUP04839.1"/>
    </source>
</evidence>
<evidence type="ECO:0000313" key="2">
    <source>
        <dbReference type="Proteomes" id="UP000268093"/>
    </source>
</evidence>
<accession>A0A433AQI1</accession>
<reference evidence="1 2" key="1">
    <citation type="journal article" date="2018" name="New Phytol.">
        <title>Phylogenomics of Endogonaceae and evolution of mycorrhizas within Mucoromycota.</title>
        <authorList>
            <person name="Chang Y."/>
            <person name="Desiro A."/>
            <person name="Na H."/>
            <person name="Sandor L."/>
            <person name="Lipzen A."/>
            <person name="Clum A."/>
            <person name="Barry K."/>
            <person name="Grigoriev I.V."/>
            <person name="Martin F.M."/>
            <person name="Stajich J.E."/>
            <person name="Smith M.E."/>
            <person name="Bonito G."/>
            <person name="Spatafora J.W."/>
        </authorList>
    </citation>
    <scope>NUCLEOTIDE SEQUENCE [LARGE SCALE GENOMIC DNA]</scope>
    <source>
        <strain evidence="1 2">GMNB39</strain>
    </source>
</reference>
<name>A0A433AQI1_9FUNG</name>
<sequence length="99" mass="10597">MDLAHIVIGLAAVCGLFGAAAGYAAGVKLLLLHQRYLDSALSGFERVLHSCKDDSDAVGFVRFGESGFAEVRVRLRRLSEEDVEAAEAILDNLGHVIRG</sequence>
<comment type="caution">
    <text evidence="1">The sequence shown here is derived from an EMBL/GenBank/DDBJ whole genome shotgun (WGS) entry which is preliminary data.</text>
</comment>
<gene>
    <name evidence="1" type="ORF">BC936DRAFT_140531</name>
</gene>
<dbReference type="Proteomes" id="UP000268093">
    <property type="component" value="Unassembled WGS sequence"/>
</dbReference>